<reference evidence="10" key="1">
    <citation type="submission" date="2022-11" db="UniProtKB">
        <authorList>
            <consortium name="EnsemblMetazoa"/>
        </authorList>
    </citation>
    <scope>IDENTIFICATION</scope>
</reference>
<evidence type="ECO:0000259" key="9">
    <source>
        <dbReference type="PROSITE" id="PS50105"/>
    </source>
</evidence>
<keyword evidence="4 8" id="KW-0812">Transmembrane</keyword>
<evidence type="ECO:0000256" key="4">
    <source>
        <dbReference type="ARBA" id="ARBA00022692"/>
    </source>
</evidence>
<feature type="transmembrane region" description="Helical" evidence="8">
    <location>
        <begin position="116"/>
        <end position="142"/>
    </location>
</feature>
<evidence type="ECO:0000256" key="2">
    <source>
        <dbReference type="ARBA" id="ARBA00012543"/>
    </source>
</evidence>
<dbReference type="SMART" id="SM00454">
    <property type="entry name" value="SAM"/>
    <property type="match status" value="2"/>
</dbReference>
<dbReference type="GO" id="GO:0006031">
    <property type="term" value="P:chitin biosynthetic process"/>
    <property type="evidence" value="ECO:0007669"/>
    <property type="project" value="TreeGrafter"/>
</dbReference>
<evidence type="ECO:0000256" key="3">
    <source>
        <dbReference type="ARBA" id="ARBA00022676"/>
    </source>
</evidence>
<keyword evidence="11" id="KW-1185">Reference proteome</keyword>
<comment type="subcellular location">
    <subcellularLocation>
        <location evidence="1">Membrane</location>
        <topology evidence="1">Multi-pass membrane protein</topology>
    </subcellularLocation>
</comment>
<feature type="transmembrane region" description="Helical" evidence="8">
    <location>
        <begin position="318"/>
        <end position="340"/>
    </location>
</feature>
<feature type="transmembrane region" description="Helical" evidence="8">
    <location>
        <begin position="828"/>
        <end position="847"/>
    </location>
</feature>
<dbReference type="CDD" id="cd04190">
    <property type="entry name" value="Chitin_synth_C"/>
    <property type="match status" value="1"/>
</dbReference>
<sequence>MTNQDIGLSVDLKPKLHVTKVRDPRPSVWLSFFKCLFGIILSFMVLTSVIASKLSLISIGTFYNSTRSGCTTNFDVDHSKETTFTMMVLILMIPQFMSLIRACWRSLCSEFHPWPTNVAILWAVFSALLEVFGLSFFTVVVVLKTTLSAAHCVVIMNCLFLFPIIFRFSKIKQLKKDKEPWLKPFLLLILSLLLEIAGIGLLSFDVIMNKKNVNLQEAVGIPISLLLVSLAWSKQLQTRQVEPRKNENSAPSNNRNGSLDEDEIFPKATARDKSTIISSIVKLVATPFVSALFCYVFDVADLANLNNGFLRFDVAHTAFPHFMAQILTSIVGSVLGWLACAMCMQRLAFFLPMLLATPLSLILISIPELCCTSAIPLKCLDTHDNHIFPMAFCLWLAQVLSTGMYLWKGQTFIMAKESSLFWLPVYNNAFLEQSLLLNRKNQATDDSKIIRADVVKKSRVYICTTMYHENKTEMEQLLRSLHDIDTARLKSERNFESHIFFDGAVKGNVLNDFVLQLIALVPKTLGVEKIEDCKKIKTPYGMQLKWELPGGMPFYIHLKDNFKVKNKKRWSQAMYMSYVLDYKKASMESDPHNEAVAGSEHKEVQIGDDNITYILATDADVRFTHESVEALLDLMMRDQKVGAVCGRTHPLGSGPVVWYQVFDYAIGHWFQKVANHVLGSVLCSPGCFSVYRARAIRDVLPIYASPVETSIDFLTKDMGEDRWMCTLMVQSGWRLEYCAAAEDSTFCPDTFDEFFNQRRRWIPSTLVNLIQLIREWKFTVENNDKISIFFILYQALLVVSTLISPATVILVITGALKYSKLPGTDNDVAILILLCVVTFGFALICLYTKQSFQLKVAKVLTIMFALLMTAVTVGMAAQIAIDLSKRSQCDAKTIAPNALGTECTDGFPADLSSLYLAGLVGIYFAAALVHPSEAFCLVHGIWYLFCLPSGYLLLIVYSLANITDRSWGTREAKNTFVDDKNWYKVFWKELRHLCFCCQPEQKPAPSRTEEFIVEQPGECRPRDGLISDSHGPSTSVSETAEDHQVLSSHNSDSESQMPIEKWLADFKDSYKNNFIDNGYDDVSFLIGMTDDDLRSIGIERSGDRSQILDEIKNIPFPPVDTDVPENLKEWLHKLGLGRYWTHFEKNGYKKPRMLERLKDMKVESLRKELKEDLNVLKLGHLNKMIKAITNMRYATSAQREIHQTRKIVDKVNPIEIDGKELRFWEMLRSRCLLPESAVFGSMTELKEKLEDLRDSFLTVFAIANVMWIIVIITLDKQAELKVKGTNAIGLVFLFVFGLVIVIQFLTMIFHRLSTLCHLLARALWKRGRSQLSWAFNDEDLRLHSKPQQSASLSKGGREDHEEITAEVAAEIKEVTVETKSKVDDRAEDHDLTSASCEEIAGKSIEVAVEITQVAVEIPSPVDDTHCIHTA</sequence>
<dbReference type="GeneID" id="110239996"/>
<organism evidence="10 11">
    <name type="scientific">Exaiptasia diaphana</name>
    <name type="common">Tropical sea anemone</name>
    <name type="synonym">Aiptasia pulchella</name>
    <dbReference type="NCBI Taxonomy" id="2652724"/>
    <lineage>
        <taxon>Eukaryota</taxon>
        <taxon>Metazoa</taxon>
        <taxon>Cnidaria</taxon>
        <taxon>Anthozoa</taxon>
        <taxon>Hexacorallia</taxon>
        <taxon>Actiniaria</taxon>
        <taxon>Aiptasiidae</taxon>
        <taxon>Exaiptasia</taxon>
    </lineage>
</organism>
<dbReference type="OrthoDB" id="370884at2759"/>
<feature type="region of interest" description="Disordered" evidence="7">
    <location>
        <begin position="241"/>
        <end position="260"/>
    </location>
</feature>
<evidence type="ECO:0000256" key="6">
    <source>
        <dbReference type="ARBA" id="ARBA00023136"/>
    </source>
</evidence>
<dbReference type="InterPro" id="IPR029044">
    <property type="entry name" value="Nucleotide-diphossugar_trans"/>
</dbReference>
<feature type="transmembrane region" description="Helical" evidence="8">
    <location>
        <begin position="280"/>
        <end position="298"/>
    </location>
</feature>
<evidence type="ECO:0000256" key="7">
    <source>
        <dbReference type="SAM" id="MobiDB-lite"/>
    </source>
</evidence>
<dbReference type="Proteomes" id="UP000887567">
    <property type="component" value="Unplaced"/>
</dbReference>
<keyword evidence="3" id="KW-0328">Glycosyltransferase</keyword>
<feature type="transmembrane region" description="Helical" evidence="8">
    <location>
        <begin position="347"/>
        <end position="366"/>
    </location>
</feature>
<dbReference type="GO" id="GO:0016020">
    <property type="term" value="C:membrane"/>
    <property type="evidence" value="ECO:0007669"/>
    <property type="project" value="UniProtKB-SubCell"/>
</dbReference>
<feature type="transmembrane region" description="Helical" evidence="8">
    <location>
        <begin position="213"/>
        <end position="232"/>
    </location>
</feature>
<feature type="transmembrane region" description="Helical" evidence="8">
    <location>
        <begin position="859"/>
        <end position="881"/>
    </location>
</feature>
<evidence type="ECO:0000256" key="5">
    <source>
        <dbReference type="ARBA" id="ARBA00022989"/>
    </source>
</evidence>
<dbReference type="InterPro" id="IPR001660">
    <property type="entry name" value="SAM"/>
</dbReference>
<feature type="transmembrane region" description="Helical" evidence="8">
    <location>
        <begin position="912"/>
        <end position="929"/>
    </location>
</feature>
<feature type="transmembrane region" description="Helical" evidence="8">
    <location>
        <begin position="186"/>
        <end position="207"/>
    </location>
</feature>
<dbReference type="KEGG" id="epa:110239996"/>
<dbReference type="GO" id="GO:0004100">
    <property type="term" value="F:chitin synthase activity"/>
    <property type="evidence" value="ECO:0007669"/>
    <property type="project" value="UniProtKB-EC"/>
</dbReference>
<dbReference type="Gene3D" id="1.10.150.50">
    <property type="entry name" value="Transcription Factor, Ets-1"/>
    <property type="match status" value="2"/>
</dbReference>
<feature type="region of interest" description="Disordered" evidence="7">
    <location>
        <begin position="1019"/>
        <end position="1042"/>
    </location>
</feature>
<dbReference type="SUPFAM" id="SSF47769">
    <property type="entry name" value="SAM/Pointed domain"/>
    <property type="match status" value="2"/>
</dbReference>
<dbReference type="SUPFAM" id="SSF53448">
    <property type="entry name" value="Nucleotide-diphospho-sugar transferases"/>
    <property type="match status" value="1"/>
</dbReference>
<feature type="compositionally biased region" description="Polar residues" evidence="7">
    <location>
        <begin position="248"/>
        <end position="257"/>
    </location>
</feature>
<dbReference type="RefSeq" id="XP_028515089.1">
    <property type="nucleotide sequence ID" value="XM_028659288.1"/>
</dbReference>
<feature type="transmembrane region" description="Helical" evidence="8">
    <location>
        <begin position="941"/>
        <end position="960"/>
    </location>
</feature>
<dbReference type="GO" id="GO:0071944">
    <property type="term" value="C:cell periphery"/>
    <property type="evidence" value="ECO:0007669"/>
    <property type="project" value="TreeGrafter"/>
</dbReference>
<dbReference type="PROSITE" id="PS50105">
    <property type="entry name" value="SAM_DOMAIN"/>
    <property type="match status" value="2"/>
</dbReference>
<feature type="transmembrane region" description="Helical" evidence="8">
    <location>
        <begin position="83"/>
        <end position="104"/>
    </location>
</feature>
<dbReference type="Pfam" id="PF03142">
    <property type="entry name" value="Chitin_synth_2"/>
    <property type="match status" value="1"/>
</dbReference>
<evidence type="ECO:0000313" key="11">
    <source>
        <dbReference type="Proteomes" id="UP000887567"/>
    </source>
</evidence>
<feature type="transmembrane region" description="Helical" evidence="8">
    <location>
        <begin position="786"/>
        <end position="816"/>
    </location>
</feature>
<feature type="domain" description="SAM" evidence="9">
    <location>
        <begin position="1054"/>
        <end position="1114"/>
    </location>
</feature>
<name>A0A913YJ24_EXADI</name>
<feature type="transmembrane region" description="Helical" evidence="8">
    <location>
        <begin position="386"/>
        <end position="407"/>
    </location>
</feature>
<feature type="domain" description="SAM" evidence="9">
    <location>
        <begin position="1125"/>
        <end position="1194"/>
    </location>
</feature>
<evidence type="ECO:0000256" key="1">
    <source>
        <dbReference type="ARBA" id="ARBA00004141"/>
    </source>
</evidence>
<feature type="transmembrane region" description="Helical" evidence="8">
    <location>
        <begin position="1287"/>
        <end position="1309"/>
    </location>
</feature>
<dbReference type="PANTHER" id="PTHR22914:SF41">
    <property type="entry name" value="CHITIN SYNTHASE 7"/>
    <property type="match status" value="1"/>
</dbReference>
<evidence type="ECO:0000256" key="8">
    <source>
        <dbReference type="SAM" id="Phobius"/>
    </source>
</evidence>
<proteinExistence type="predicted"/>
<keyword evidence="6 8" id="KW-0472">Membrane</keyword>
<feature type="transmembrane region" description="Helical" evidence="8">
    <location>
        <begin position="1256"/>
        <end position="1275"/>
    </location>
</feature>
<feature type="transmembrane region" description="Helical" evidence="8">
    <location>
        <begin position="148"/>
        <end position="166"/>
    </location>
</feature>
<dbReference type="InterPro" id="IPR004835">
    <property type="entry name" value="Chitin_synth"/>
</dbReference>
<dbReference type="OMA" id="SHIFMDG"/>
<dbReference type="Pfam" id="PF07647">
    <property type="entry name" value="SAM_2"/>
    <property type="match status" value="2"/>
</dbReference>
<dbReference type="PANTHER" id="PTHR22914">
    <property type="entry name" value="CHITIN SYNTHASE"/>
    <property type="match status" value="1"/>
</dbReference>
<accession>A0A913YJ24</accession>
<dbReference type="Gene3D" id="3.90.550.10">
    <property type="entry name" value="Spore Coat Polysaccharide Biosynthesis Protein SpsA, Chain A"/>
    <property type="match status" value="1"/>
</dbReference>
<feature type="transmembrane region" description="Helical" evidence="8">
    <location>
        <begin position="35"/>
        <end position="63"/>
    </location>
</feature>
<keyword evidence="5 8" id="KW-1133">Transmembrane helix</keyword>
<protein>
    <recommendedName>
        <fullName evidence="2">chitin synthase</fullName>
        <ecNumber evidence="2">2.4.1.16</ecNumber>
    </recommendedName>
</protein>
<dbReference type="EC" id="2.4.1.16" evidence="2"/>
<keyword evidence="3" id="KW-0808">Transferase</keyword>
<dbReference type="InterPro" id="IPR013761">
    <property type="entry name" value="SAM/pointed_sf"/>
</dbReference>
<dbReference type="EnsemblMetazoa" id="XM_028659288.1">
    <property type="protein sequence ID" value="XP_028515089.1"/>
    <property type="gene ID" value="LOC110239996"/>
</dbReference>
<evidence type="ECO:0000313" key="10">
    <source>
        <dbReference type="EnsemblMetazoa" id="XP_028515089.1"/>
    </source>
</evidence>